<dbReference type="InParanoid" id="H2UPV8"/>
<reference evidence="15 16" key="1">
    <citation type="journal article" date="2011" name="Genome Biol. Evol.">
        <title>Integration of the genetic map and genome assembly of fugu facilitates insights into distinct features of genome evolution in teleosts and mammals.</title>
        <authorList>
            <person name="Kai W."/>
            <person name="Kikuchi K."/>
            <person name="Tohari S."/>
            <person name="Chew A.K."/>
            <person name="Tay A."/>
            <person name="Fujiwara A."/>
            <person name="Hosoya S."/>
            <person name="Suetake H."/>
            <person name="Naruse K."/>
            <person name="Brenner S."/>
            <person name="Suzuki Y."/>
            <person name="Venkatesh B."/>
        </authorList>
    </citation>
    <scope>NUCLEOTIDE SEQUENCE [LARGE SCALE GENOMIC DNA]</scope>
</reference>
<dbReference type="SMART" id="SM00181">
    <property type="entry name" value="EGF"/>
    <property type="match status" value="3"/>
</dbReference>
<dbReference type="HOGENOM" id="CLU_020797_1_0_1"/>
<dbReference type="PROSITE" id="PS01187">
    <property type="entry name" value="EGF_CA"/>
    <property type="match status" value="1"/>
</dbReference>
<evidence type="ECO:0000256" key="7">
    <source>
        <dbReference type="ARBA" id="ARBA00023136"/>
    </source>
</evidence>
<evidence type="ECO:0000256" key="9">
    <source>
        <dbReference type="ARBA" id="ARBA00023180"/>
    </source>
</evidence>
<keyword evidence="9" id="KW-0325">Glycoprotein</keyword>
<dbReference type="SUPFAM" id="SSF57535">
    <property type="entry name" value="Complement control module/SCR domain"/>
    <property type="match status" value="2"/>
</dbReference>
<evidence type="ECO:0000256" key="10">
    <source>
        <dbReference type="PROSITE-ProRule" id="PRU00076"/>
    </source>
</evidence>
<dbReference type="Ensembl" id="ENSTRUT00000039119.3">
    <property type="protein sequence ID" value="ENSTRUP00000038979.3"/>
    <property type="gene ID" value="ENSTRUG00000015259.3"/>
</dbReference>
<dbReference type="GeneTree" id="ENSGT00390000013892"/>
<dbReference type="InterPro" id="IPR018097">
    <property type="entry name" value="EGF_Ca-bd_CS"/>
</dbReference>
<dbReference type="InterPro" id="IPR000436">
    <property type="entry name" value="Sushi_SCR_CCP_dom"/>
</dbReference>
<dbReference type="Pfam" id="PF00084">
    <property type="entry name" value="Sushi"/>
    <property type="match status" value="2"/>
</dbReference>
<dbReference type="PANTHER" id="PTHR24051:SF5">
    <property type="entry name" value="SUSHI DOMAIN-CONTAINING PROTEIN 1"/>
    <property type="match status" value="1"/>
</dbReference>
<feature type="domain" description="Sushi" evidence="14">
    <location>
        <begin position="166"/>
        <end position="225"/>
    </location>
</feature>
<comment type="caution">
    <text evidence="10">Lacks conserved residue(s) required for the propagation of feature annotation.</text>
</comment>
<evidence type="ECO:0000313" key="16">
    <source>
        <dbReference type="Proteomes" id="UP000005226"/>
    </source>
</evidence>
<proteinExistence type="predicted"/>
<evidence type="ECO:0000256" key="12">
    <source>
        <dbReference type="SAM" id="Phobius"/>
    </source>
</evidence>
<dbReference type="GO" id="GO:0005509">
    <property type="term" value="F:calcium ion binding"/>
    <property type="evidence" value="ECO:0007669"/>
    <property type="project" value="InterPro"/>
</dbReference>
<dbReference type="PROSITE" id="PS50026">
    <property type="entry name" value="EGF_3"/>
    <property type="match status" value="3"/>
</dbReference>
<dbReference type="Pfam" id="PF07645">
    <property type="entry name" value="EGF_CA"/>
    <property type="match status" value="2"/>
</dbReference>
<dbReference type="PROSITE" id="PS01186">
    <property type="entry name" value="EGF_2"/>
    <property type="match status" value="1"/>
</dbReference>
<feature type="domain" description="EGF-like" evidence="13">
    <location>
        <begin position="114"/>
        <end position="151"/>
    </location>
</feature>
<keyword evidence="2 10" id="KW-0245">EGF-like domain</keyword>
<evidence type="ECO:0000256" key="6">
    <source>
        <dbReference type="ARBA" id="ARBA00022989"/>
    </source>
</evidence>
<evidence type="ECO:0000313" key="15">
    <source>
        <dbReference type="Ensembl" id="ENSTRUP00000038979.3"/>
    </source>
</evidence>
<dbReference type="SUPFAM" id="SSF57184">
    <property type="entry name" value="Growth factor receptor domain"/>
    <property type="match status" value="1"/>
</dbReference>
<dbReference type="Proteomes" id="UP000005226">
    <property type="component" value="Chromosome 21"/>
</dbReference>
<dbReference type="InterPro" id="IPR001881">
    <property type="entry name" value="EGF-like_Ca-bd_dom"/>
</dbReference>
<keyword evidence="11" id="KW-0768">Sushi</keyword>
<keyword evidence="4" id="KW-0732">Signal</keyword>
<dbReference type="InterPro" id="IPR051622">
    <property type="entry name" value="R-tyr_protein_phosphatases"/>
</dbReference>
<dbReference type="PROSITE" id="PS00010">
    <property type="entry name" value="ASX_HYDROXYL"/>
    <property type="match status" value="2"/>
</dbReference>
<evidence type="ECO:0000259" key="14">
    <source>
        <dbReference type="PROSITE" id="PS50923"/>
    </source>
</evidence>
<dbReference type="PANTHER" id="PTHR24051">
    <property type="entry name" value="SUSHI DOMAIN-CONTAINING PROTEIN 1"/>
    <property type="match status" value="1"/>
</dbReference>
<dbReference type="InterPro" id="IPR000742">
    <property type="entry name" value="EGF"/>
</dbReference>
<keyword evidence="8 10" id="KW-1015">Disulfide bond</keyword>
<evidence type="ECO:0000256" key="11">
    <source>
        <dbReference type="PROSITE-ProRule" id="PRU00302"/>
    </source>
</evidence>
<organism evidence="15 16">
    <name type="scientific">Takifugu rubripes</name>
    <name type="common">Japanese pufferfish</name>
    <name type="synonym">Fugu rubripes</name>
    <dbReference type="NCBI Taxonomy" id="31033"/>
    <lineage>
        <taxon>Eukaryota</taxon>
        <taxon>Metazoa</taxon>
        <taxon>Chordata</taxon>
        <taxon>Craniata</taxon>
        <taxon>Vertebrata</taxon>
        <taxon>Euteleostomi</taxon>
        <taxon>Actinopterygii</taxon>
        <taxon>Neopterygii</taxon>
        <taxon>Teleostei</taxon>
        <taxon>Neoteleostei</taxon>
        <taxon>Acanthomorphata</taxon>
        <taxon>Eupercaria</taxon>
        <taxon>Tetraodontiformes</taxon>
        <taxon>Tetradontoidea</taxon>
        <taxon>Tetraodontidae</taxon>
        <taxon>Takifugu</taxon>
    </lineage>
</organism>
<keyword evidence="16" id="KW-1185">Reference proteome</keyword>
<evidence type="ECO:0000256" key="4">
    <source>
        <dbReference type="ARBA" id="ARBA00022729"/>
    </source>
</evidence>
<dbReference type="Gene3D" id="2.10.70.10">
    <property type="entry name" value="Complement Module, domain 1"/>
    <property type="match status" value="2"/>
</dbReference>
<feature type="domain" description="EGF-like" evidence="13">
    <location>
        <begin position="22"/>
        <end position="61"/>
    </location>
</feature>
<reference evidence="15" key="2">
    <citation type="submission" date="2025-08" db="UniProtKB">
        <authorList>
            <consortium name="Ensembl"/>
        </authorList>
    </citation>
    <scope>IDENTIFICATION</scope>
</reference>
<evidence type="ECO:0000259" key="13">
    <source>
        <dbReference type="PROSITE" id="PS50026"/>
    </source>
</evidence>
<dbReference type="SMART" id="SM00179">
    <property type="entry name" value="EGF_CA"/>
    <property type="match status" value="2"/>
</dbReference>
<keyword evidence="6 12" id="KW-1133">Transmembrane helix</keyword>
<sequence length="651" mass="72163">MGRGPQRQSRGSTPCVLAGGHSQDMCTACHTNATCDEKVDGSGKVCNCKYGFVGNGRTICLDKDECQIGANRICGQSTTCHNTYGSYYCTCMSGYSPSNNMAVFIPNDGTHCQDDDECRIPGLCGDGAQCTNLPGSFECSCQLGYRVQNGKEPFNPRRENASCKEVDCGPPPHPPHTHMVWNKSSRVGAEVFYQCNYGYHNVGEGNVSVCAAAGLWEKPSVVCQETSCGSPPVIESTEQMWNNNSTPGSTVLYFCKEGFHKKGGENVSVCNEKGQWSIPSLVCKGIHDIFLSSLLQNDVGKREENKFENTSSTFFHTLSLSDNFSSSLYRGHQSRCKIILFPPQRYLVSCSPLAPHPKSSPSSALLMSKLIQTLHLFLRSLIHVLMCVQTFEMRGGKGKLTFVRLVEIKPPITQLLIFNESCLRWRAEKYEAATEVYKVTYTGRRDYQRYFYDSRKRFLSSTADRLELCLNLLPVTNYSIAVTALTVGFTATVTTNTSLPGITIQPDPTVPFETPVPTLKLRRSVSSLDAISFYQVFVLPAEGIVVFDCSDPSSDLKSSSLYIAAQINAKHVGTEMNFTVGDGLCYGGFLNVPLKNGRDYYIFLRAEANCGILSVNLRWMTLKYLCFFLFVGFFLLFYKTIIKSKESFKQG</sequence>
<dbReference type="GO" id="GO:0030855">
    <property type="term" value="P:epithelial cell differentiation"/>
    <property type="evidence" value="ECO:0007669"/>
    <property type="project" value="UniProtKB-ARBA"/>
</dbReference>
<feature type="disulfide bond" evidence="10">
    <location>
        <begin position="29"/>
        <end position="46"/>
    </location>
</feature>
<dbReference type="InterPro" id="IPR000152">
    <property type="entry name" value="EGF-type_Asp/Asn_hydroxyl_site"/>
</dbReference>
<dbReference type="AlphaFoldDB" id="H2UPV8"/>
<dbReference type="SMART" id="SM00032">
    <property type="entry name" value="CCP"/>
    <property type="match status" value="2"/>
</dbReference>
<dbReference type="InterPro" id="IPR057598">
    <property type="entry name" value="Fn3_PTPRU"/>
</dbReference>
<dbReference type="Gene3D" id="2.10.25.10">
    <property type="entry name" value="Laminin"/>
    <property type="match status" value="2"/>
</dbReference>
<dbReference type="InterPro" id="IPR035976">
    <property type="entry name" value="Sushi/SCR/CCP_sf"/>
</dbReference>
<dbReference type="GO" id="GO:0016020">
    <property type="term" value="C:membrane"/>
    <property type="evidence" value="ECO:0007669"/>
    <property type="project" value="UniProtKB-SubCell"/>
</dbReference>
<dbReference type="CDD" id="cd00033">
    <property type="entry name" value="CCP"/>
    <property type="match status" value="1"/>
</dbReference>
<dbReference type="OMA" id="TCLRWQI"/>
<evidence type="ECO:0000256" key="1">
    <source>
        <dbReference type="ARBA" id="ARBA00004479"/>
    </source>
</evidence>
<feature type="transmembrane region" description="Helical" evidence="12">
    <location>
        <begin position="619"/>
        <end position="638"/>
    </location>
</feature>
<evidence type="ECO:0000256" key="5">
    <source>
        <dbReference type="ARBA" id="ARBA00022737"/>
    </source>
</evidence>
<feature type="domain" description="EGF-like" evidence="13">
    <location>
        <begin position="62"/>
        <end position="101"/>
    </location>
</feature>
<accession>H2UPV8</accession>
<keyword evidence="7 12" id="KW-0472">Membrane</keyword>
<comment type="subcellular location">
    <subcellularLocation>
        <location evidence="1">Membrane</location>
        <topology evidence="1">Single-pass type I membrane protein</topology>
    </subcellularLocation>
</comment>
<keyword evidence="5" id="KW-0677">Repeat</keyword>
<evidence type="ECO:0000256" key="3">
    <source>
        <dbReference type="ARBA" id="ARBA00022692"/>
    </source>
</evidence>
<protein>
    <submittedName>
        <fullName evidence="15">Sushi domain containing 1</fullName>
    </submittedName>
</protein>
<name>H2UPV8_TAKRU</name>
<dbReference type="Pfam" id="PF23144">
    <property type="entry name" value="Fn3_PTPRU"/>
    <property type="match status" value="1"/>
</dbReference>
<keyword evidence="3 12" id="KW-0812">Transmembrane</keyword>
<dbReference type="InterPro" id="IPR009030">
    <property type="entry name" value="Growth_fac_rcpt_cys_sf"/>
</dbReference>
<dbReference type="CDD" id="cd00054">
    <property type="entry name" value="EGF_CA"/>
    <property type="match status" value="2"/>
</dbReference>
<dbReference type="PROSITE" id="PS50923">
    <property type="entry name" value="SUSHI"/>
    <property type="match status" value="2"/>
</dbReference>
<feature type="domain" description="Sushi" evidence="14">
    <location>
        <begin position="226"/>
        <end position="285"/>
    </location>
</feature>
<dbReference type="InterPro" id="IPR049883">
    <property type="entry name" value="NOTCH1_EGF-like"/>
</dbReference>
<reference evidence="15" key="3">
    <citation type="submission" date="2025-09" db="UniProtKB">
        <authorList>
            <consortium name="Ensembl"/>
        </authorList>
    </citation>
    <scope>IDENTIFICATION</scope>
</reference>
<evidence type="ECO:0000256" key="8">
    <source>
        <dbReference type="ARBA" id="ARBA00023157"/>
    </source>
</evidence>
<evidence type="ECO:0000256" key="2">
    <source>
        <dbReference type="ARBA" id="ARBA00022536"/>
    </source>
</evidence>